<dbReference type="AlphaFoldDB" id="A0AAV3QVG0"/>
<organism evidence="1 2">
    <name type="scientific">Lithospermum erythrorhizon</name>
    <name type="common">Purple gromwell</name>
    <name type="synonym">Lithospermum officinale var. erythrorhizon</name>
    <dbReference type="NCBI Taxonomy" id="34254"/>
    <lineage>
        <taxon>Eukaryota</taxon>
        <taxon>Viridiplantae</taxon>
        <taxon>Streptophyta</taxon>
        <taxon>Embryophyta</taxon>
        <taxon>Tracheophyta</taxon>
        <taxon>Spermatophyta</taxon>
        <taxon>Magnoliopsida</taxon>
        <taxon>eudicotyledons</taxon>
        <taxon>Gunneridae</taxon>
        <taxon>Pentapetalae</taxon>
        <taxon>asterids</taxon>
        <taxon>lamiids</taxon>
        <taxon>Boraginales</taxon>
        <taxon>Boraginaceae</taxon>
        <taxon>Boraginoideae</taxon>
        <taxon>Lithospermeae</taxon>
        <taxon>Lithospermum</taxon>
    </lineage>
</organism>
<reference evidence="1 2" key="1">
    <citation type="submission" date="2024-01" db="EMBL/GenBank/DDBJ databases">
        <title>The complete chloroplast genome sequence of Lithospermum erythrorhizon: insights into the phylogenetic relationship among Boraginaceae species and the maternal lineages of purple gromwells.</title>
        <authorList>
            <person name="Okada T."/>
            <person name="Watanabe K."/>
        </authorList>
    </citation>
    <scope>NUCLEOTIDE SEQUENCE [LARGE SCALE GENOMIC DNA]</scope>
</reference>
<comment type="caution">
    <text evidence="1">The sequence shown here is derived from an EMBL/GenBank/DDBJ whole genome shotgun (WGS) entry which is preliminary data.</text>
</comment>
<proteinExistence type="predicted"/>
<protein>
    <submittedName>
        <fullName evidence="1">Uncharacterized protein</fullName>
    </submittedName>
</protein>
<accession>A0AAV3QVG0</accession>
<dbReference type="EMBL" id="BAABME010005941">
    <property type="protein sequence ID" value="GAA0167038.1"/>
    <property type="molecule type" value="Genomic_DNA"/>
</dbReference>
<dbReference type="Proteomes" id="UP001454036">
    <property type="component" value="Unassembled WGS sequence"/>
</dbReference>
<keyword evidence="2" id="KW-1185">Reference proteome</keyword>
<name>A0AAV3QVG0_LITER</name>
<evidence type="ECO:0000313" key="2">
    <source>
        <dbReference type="Proteomes" id="UP001454036"/>
    </source>
</evidence>
<dbReference type="InterPro" id="IPR012340">
    <property type="entry name" value="NA-bd_OB-fold"/>
</dbReference>
<evidence type="ECO:0000313" key="1">
    <source>
        <dbReference type="EMBL" id="GAA0167038.1"/>
    </source>
</evidence>
<dbReference type="SUPFAM" id="SSF50249">
    <property type="entry name" value="Nucleic acid-binding proteins"/>
    <property type="match status" value="1"/>
</dbReference>
<sequence>MGAVIASEDAMNVVVDGKLKRIQRFTFVDMEMAPICITLWEEMTDSQGLVLMEAANSRAMVVAKRLSFTTYNGVSLAAKNSSSFTINPPIEAALNFKTWVESRTDIEIQSMLVHQTISRSKQHVNEGDETIPTVAELQNMRKPGDYWIKGFLQINEED</sequence>
<gene>
    <name evidence="1" type="ORF">LIER_22062</name>
</gene>
<dbReference type="Gene3D" id="2.40.50.140">
    <property type="entry name" value="Nucleic acid-binding proteins"/>
    <property type="match status" value="1"/>
</dbReference>